<reference evidence="3 4" key="1">
    <citation type="submission" date="2017-08" db="EMBL/GenBank/DDBJ databases">
        <authorList>
            <person name="de Groot N.N."/>
        </authorList>
    </citation>
    <scope>NUCLEOTIDE SEQUENCE [LARGE SCALE GENOMIC DNA]</scope>
    <source>
        <strain evidence="3 4">JA575</strain>
    </source>
</reference>
<evidence type="ECO:0000313" key="5">
    <source>
        <dbReference type="Proteomes" id="UP000256343"/>
    </source>
</evidence>
<evidence type="ECO:0000313" key="2">
    <source>
        <dbReference type="EMBL" id="RED21560.1"/>
    </source>
</evidence>
<protein>
    <recommendedName>
        <fullName evidence="6">Plasmid recombination enzyme</fullName>
    </recommendedName>
</protein>
<dbReference type="Proteomes" id="UP000252631">
    <property type="component" value="Unassembled WGS sequence"/>
</dbReference>
<feature type="coiled-coil region" evidence="1">
    <location>
        <begin position="307"/>
        <end position="334"/>
    </location>
</feature>
<evidence type="ECO:0008006" key="6">
    <source>
        <dbReference type="Google" id="ProtNLM"/>
    </source>
</evidence>
<evidence type="ECO:0000313" key="3">
    <source>
        <dbReference type="EMBL" id="SSW93643.1"/>
    </source>
</evidence>
<gene>
    <name evidence="2" type="ORF">BJ125_1462</name>
    <name evidence="3" type="ORF">SAMN05892882_1462</name>
</gene>
<dbReference type="EMBL" id="UFQQ01000046">
    <property type="protein sequence ID" value="SSW93643.1"/>
    <property type="molecule type" value="Genomic_DNA"/>
</dbReference>
<keyword evidence="1" id="KW-0175">Coiled coil</keyword>
<dbReference type="Proteomes" id="UP000256343">
    <property type="component" value="Unassembled WGS sequence"/>
</dbReference>
<dbReference type="RefSeq" id="WP_114361004.1">
    <property type="nucleotide sequence ID" value="NZ_QRDT01000046.1"/>
</dbReference>
<name>A0A336JY47_9BRAD</name>
<evidence type="ECO:0000256" key="1">
    <source>
        <dbReference type="SAM" id="Coils"/>
    </source>
</evidence>
<dbReference type="OrthoDB" id="6183171at2"/>
<accession>A0A336JY47</accession>
<keyword evidence="5" id="KW-1185">Reference proteome</keyword>
<dbReference type="AlphaFoldDB" id="A0A336JY47"/>
<sequence>MSYQFIHVEAFSRQGAHRKNSTTRKPSMFDIRDEMIRAPHACPHVPAPQPPNVVFGLQPAAAFDLASARAAQAVDKLGRKLRPEALVVLVGVVTWPELTANIQEDAEARNLYLRWRNRTIDWLRSQWGDLLATVIEHTDEPRPHVHFIVVPELEPNKRLHIASIHAGYRAAAECKDAGGSPRDQRTAYEGTMKIFQDCYYKQVAVRFRFTRIGPRLQRLTREQWKERKHQAKILAREYARLDEKRASIERRARDFVATKVAEAEAAAQLKIDSLASQSRQNILMLKQEANRRIAILKGQRLALQDSLEEREALIHKQEEKISHLLDRLANYEGKFQRNARP</sequence>
<evidence type="ECO:0000313" key="4">
    <source>
        <dbReference type="Proteomes" id="UP000252631"/>
    </source>
</evidence>
<reference evidence="2 5" key="2">
    <citation type="submission" date="2018-07" db="EMBL/GenBank/DDBJ databases">
        <title>Genomic Encyclopedia of Archaeal and Bacterial Type Strains, Phase II (KMG-II): from individual species to whole genera.</title>
        <authorList>
            <person name="Goeker M."/>
        </authorList>
    </citation>
    <scope>NUCLEOTIDE SEQUENCE [LARGE SCALE GENOMIC DNA]</scope>
    <source>
        <strain evidence="2 5">JA575</strain>
    </source>
</reference>
<proteinExistence type="predicted"/>
<dbReference type="EMBL" id="QRDT01000046">
    <property type="protein sequence ID" value="RED21560.1"/>
    <property type="molecule type" value="Genomic_DNA"/>
</dbReference>
<dbReference type="Gene3D" id="3.30.930.30">
    <property type="match status" value="1"/>
</dbReference>
<organism evidence="3 4">
    <name type="scientific">Rhodopseudomonas pentothenatexigens</name>
    <dbReference type="NCBI Taxonomy" id="999699"/>
    <lineage>
        <taxon>Bacteria</taxon>
        <taxon>Pseudomonadati</taxon>
        <taxon>Pseudomonadota</taxon>
        <taxon>Alphaproteobacteria</taxon>
        <taxon>Hyphomicrobiales</taxon>
        <taxon>Nitrobacteraceae</taxon>
        <taxon>Rhodopseudomonas</taxon>
    </lineage>
</organism>